<dbReference type="GO" id="GO:0019867">
    <property type="term" value="C:outer membrane"/>
    <property type="evidence" value="ECO:0007669"/>
    <property type="project" value="InterPro"/>
</dbReference>
<keyword evidence="2" id="KW-1134">Transmembrane beta strand</keyword>
<dbReference type="InterPro" id="IPR034746">
    <property type="entry name" value="POTRA"/>
</dbReference>
<evidence type="ECO:0000256" key="2">
    <source>
        <dbReference type="ARBA" id="ARBA00022452"/>
    </source>
</evidence>
<dbReference type="InterPro" id="IPR000184">
    <property type="entry name" value="Bac_surfAg_D15"/>
</dbReference>
<keyword evidence="7" id="KW-1185">Reference proteome</keyword>
<sequence length="1045" mass="115556">MLAFACVFSAGAQVQAAKGQPQAAAVPASSAQAATGNGHDSLQGWSGLTVADIRFEGVDRAILDPLPGQLAQQPGMPLDPTKVRDSLRNLFATGRYKSIVVEGTRQGNQITLIFNGTPAEFIGQVTIQGVKGDRLSNQLRYAARLSAGTAFNDTKLSQADSDLKQTLEENGFYQGTVASRATDDAANSQVNVQFQVHTGKQARVGDVQTEGDRGMDLKTFRKKGRLKEGSKVNRDTVSRALAGLRKQYQKKERLEADLAMQSKTYQQTANHLNYKFTANQGPVIRIRVNGAKLSSGKIRNLVPVYEEGSIDEDLLNEGTRRVRDYFQRRGYFRVKVDRHRTSVSGIDTITYNVTLGEEFQVDSVTIAGNHYFSSDIITPRLNVHATSLFERHGLYSQALETGDVNAIKGLYQSNGFTHVEVTPQVKETTAGSGSKKSGHLAVHYVIQEGAQQKIEAYQITGEQKIDVKELEALLSTQSGQPYSLSNIAADRDAILGYYLRHGYDHAQVTVKQDISQKDPNLIDVQLHVTEGEQLFVRRLLISGLHYTRPSTVQNRILLHPGEPLNQTELLETQRRLYDLTLFNEVTTAVQNPNGEEQEKNVLLQFREAKRWNVSYGVGFQAQTGNPQTNCNEVTLIQLGLNPNACNPNGNTGASALVELDASRINLGGRDQSINLRTVYGSLEKIATMVYSWPHVFDLQTLDFSLSGGYTNAQDLTTYAASRLEGNVRFTQRRNRANTFIYQFTYRRVKVDANTVQVAPNEIPLLSEPVRIGGPEITWVRDTRRPQPLDAHAGTYNSIQEFVAERKFASEADFNRFDWTNSSYYALGSKKDYVLARNTRFGFERSFGNGSYEAIPLPERLYAGGAESLRGFPLNSAGPRDSVTGFPIGGAGVFINQTELRFPNPVLPFFGNALGLVLFHDMGNAFNNSSDIWPSFLRTKQPHSYTCKDTSYDDQTRVSRSSSTNATGTCDFNNFSHAVGLGARYHTPIGPLRLDFSYNLNPPIYPVVLTYSTCNGELPPPGQTANCPHVGQAGHFNFFFSIGQSF</sequence>
<evidence type="ECO:0000256" key="1">
    <source>
        <dbReference type="ARBA" id="ARBA00004370"/>
    </source>
</evidence>
<evidence type="ECO:0000313" key="7">
    <source>
        <dbReference type="Proteomes" id="UP000264702"/>
    </source>
</evidence>
<dbReference type="InterPro" id="IPR010827">
    <property type="entry name" value="BamA/TamA_POTRA"/>
</dbReference>
<proteinExistence type="predicted"/>
<organism evidence="6 7">
    <name type="scientific">Paracidobacterium acidisoli</name>
    <dbReference type="NCBI Taxonomy" id="2303751"/>
    <lineage>
        <taxon>Bacteria</taxon>
        <taxon>Pseudomonadati</taxon>
        <taxon>Acidobacteriota</taxon>
        <taxon>Terriglobia</taxon>
        <taxon>Terriglobales</taxon>
        <taxon>Acidobacteriaceae</taxon>
        <taxon>Paracidobacterium</taxon>
    </lineage>
</organism>
<evidence type="ECO:0000256" key="3">
    <source>
        <dbReference type="ARBA" id="ARBA00022692"/>
    </source>
</evidence>
<comment type="caution">
    <text evidence="6">The sequence shown here is derived from an EMBL/GenBank/DDBJ whole genome shotgun (WGS) entry which is preliminary data.</text>
</comment>
<dbReference type="OrthoDB" id="9776356at2"/>
<name>A0A372ITZ2_9BACT</name>
<evidence type="ECO:0000313" key="6">
    <source>
        <dbReference type="EMBL" id="RFU18402.1"/>
    </source>
</evidence>
<dbReference type="PROSITE" id="PS51779">
    <property type="entry name" value="POTRA"/>
    <property type="match status" value="1"/>
</dbReference>
<feature type="domain" description="POTRA" evidence="5">
    <location>
        <begin position="452"/>
        <end position="531"/>
    </location>
</feature>
<dbReference type="Gene3D" id="3.10.20.310">
    <property type="entry name" value="membrane protein fhac"/>
    <property type="match status" value="6"/>
</dbReference>
<accession>A0A372ITZ2</accession>
<gene>
    <name evidence="6" type="ORF">D0Y96_02215</name>
</gene>
<dbReference type="EMBL" id="QVQT01000001">
    <property type="protein sequence ID" value="RFU18402.1"/>
    <property type="molecule type" value="Genomic_DNA"/>
</dbReference>
<keyword evidence="4" id="KW-0472">Membrane</keyword>
<dbReference type="PANTHER" id="PTHR12815">
    <property type="entry name" value="SORTING AND ASSEMBLY MACHINERY SAMM50 PROTEIN FAMILY MEMBER"/>
    <property type="match status" value="1"/>
</dbReference>
<dbReference type="Pfam" id="PF01103">
    <property type="entry name" value="Omp85"/>
    <property type="match status" value="1"/>
</dbReference>
<evidence type="ECO:0000256" key="4">
    <source>
        <dbReference type="ARBA" id="ARBA00023136"/>
    </source>
</evidence>
<keyword evidence="3" id="KW-0812">Transmembrane</keyword>
<reference evidence="6 7" key="1">
    <citation type="submission" date="2018-08" db="EMBL/GenBank/DDBJ databases">
        <title>Acidipila sp. 4G-K13, an acidobacterium isolated from forest soil.</title>
        <authorList>
            <person name="Gao Z.-H."/>
            <person name="Qiu L.-H."/>
        </authorList>
    </citation>
    <scope>NUCLEOTIDE SEQUENCE [LARGE SCALE GENOMIC DNA]</scope>
    <source>
        <strain evidence="6 7">4G-K13</strain>
    </source>
</reference>
<comment type="subcellular location">
    <subcellularLocation>
        <location evidence="1">Membrane</location>
    </subcellularLocation>
</comment>
<dbReference type="InterPro" id="IPR039910">
    <property type="entry name" value="D15-like"/>
</dbReference>
<dbReference type="Gene3D" id="2.40.160.50">
    <property type="entry name" value="membrane protein fhac: a member of the omp85/tpsb transporter family"/>
    <property type="match status" value="1"/>
</dbReference>
<dbReference type="Pfam" id="PF07244">
    <property type="entry name" value="POTRA"/>
    <property type="match status" value="5"/>
</dbReference>
<protein>
    <submittedName>
        <fullName evidence="6">Outer membrane protein assembly factor</fullName>
    </submittedName>
</protein>
<dbReference type="Proteomes" id="UP000264702">
    <property type="component" value="Unassembled WGS sequence"/>
</dbReference>
<dbReference type="PANTHER" id="PTHR12815:SF18">
    <property type="entry name" value="SORTING AND ASSEMBLY MACHINERY COMPONENT 50 HOMOLOG"/>
    <property type="match status" value="1"/>
</dbReference>
<evidence type="ECO:0000259" key="5">
    <source>
        <dbReference type="PROSITE" id="PS51779"/>
    </source>
</evidence>
<dbReference type="AlphaFoldDB" id="A0A372ITZ2"/>